<feature type="domain" description="DUF3492" evidence="2">
    <location>
        <begin position="5"/>
        <end position="275"/>
    </location>
</feature>
<accession>A0A5M6I5K2</accession>
<dbReference type="PANTHER" id="PTHR12526:SF608">
    <property type="entry name" value="PELF"/>
    <property type="match status" value="1"/>
</dbReference>
<evidence type="ECO:0000259" key="1">
    <source>
        <dbReference type="Pfam" id="PF00534"/>
    </source>
</evidence>
<feature type="domain" description="Glycosyl transferase family 1" evidence="1">
    <location>
        <begin position="298"/>
        <end position="460"/>
    </location>
</feature>
<dbReference type="Pfam" id="PF00534">
    <property type="entry name" value="Glycos_transf_1"/>
    <property type="match status" value="1"/>
</dbReference>
<keyword evidence="4" id="KW-1185">Reference proteome</keyword>
<dbReference type="GO" id="GO:0016757">
    <property type="term" value="F:glycosyltransferase activity"/>
    <property type="evidence" value="ECO:0007669"/>
    <property type="project" value="InterPro"/>
</dbReference>
<dbReference type="Gene3D" id="3.40.50.2000">
    <property type="entry name" value="Glycogen Phosphorylase B"/>
    <property type="match status" value="2"/>
</dbReference>
<dbReference type="RefSeq" id="WP_150095636.1">
    <property type="nucleotide sequence ID" value="NZ_VWPL01000001.1"/>
</dbReference>
<dbReference type="EMBL" id="VWPL01000001">
    <property type="protein sequence ID" value="KAA5603526.1"/>
    <property type="molecule type" value="Genomic_DNA"/>
</dbReference>
<dbReference type="PANTHER" id="PTHR12526">
    <property type="entry name" value="GLYCOSYLTRANSFERASE"/>
    <property type="match status" value="1"/>
</dbReference>
<proteinExistence type="predicted"/>
<evidence type="ECO:0000313" key="4">
    <source>
        <dbReference type="Proteomes" id="UP000323886"/>
    </source>
</evidence>
<dbReference type="InterPro" id="IPR047691">
    <property type="entry name" value="PelF-like"/>
</dbReference>
<evidence type="ECO:0000259" key="2">
    <source>
        <dbReference type="Pfam" id="PF11997"/>
    </source>
</evidence>
<name>A0A5M6I5K2_9HYPH</name>
<comment type="caution">
    <text evidence="3">The sequence shown here is derived from an EMBL/GenBank/DDBJ whole genome shotgun (WGS) entry which is preliminary data.</text>
</comment>
<dbReference type="Pfam" id="PF11997">
    <property type="entry name" value="DUF3492"/>
    <property type="match status" value="1"/>
</dbReference>
<dbReference type="SUPFAM" id="SSF53756">
    <property type="entry name" value="UDP-Glycosyltransferase/glycogen phosphorylase"/>
    <property type="match status" value="1"/>
</dbReference>
<dbReference type="NCBIfam" id="NF038011">
    <property type="entry name" value="PelF"/>
    <property type="match status" value="1"/>
</dbReference>
<dbReference type="OrthoDB" id="9781738at2"/>
<dbReference type="InterPro" id="IPR001296">
    <property type="entry name" value="Glyco_trans_1"/>
</dbReference>
<sequence length="496" mass="54221">MTQAADVCLIIEGGYPYLLGGVASWTDAYIRTSPQLKFHVVSIMVSSQPRVPRFKLPENVTGVTDVLLDKCRPGTAPSPWDWRRVADLSSAAEETLATGDVVAFASLVAGLKETGYGQEALLDSRPAWRALEGAYDRFLPGGSFLGFFWSWRFLLQALLSISSAPVADARVFHALGTGFAGLMGSYAKAASGRPLVITEHGIYTNERRIDMATADWLFDSGKGGFDAAAQAPELRRVWLQAYNSLSRLAYASADIITSQYKANQHIQRQDGAPEEKLRIIPNGIDVERLAALTRDTRSRRPTVLMIGRIVPIKDTRTFLMAVAQLKAMVPDVIAVVIGPEEEDPAYASECRQLVTQLDIESNVSFLGRVPDVFEHLLAADVIVLTSISEAQPIVILEAGAIGVPVVSTDVGSCREVIEGFDEDPVKGAGGIVVDPCDPVATAKALATILRDTEMRQSMGDVMRRRMSCYYHRNRVRKLYEGLYDELNAASERGRPQ</sequence>
<organism evidence="3 4">
    <name type="scientific">Blastochloris sulfoviridis</name>
    <dbReference type="NCBI Taxonomy" id="50712"/>
    <lineage>
        <taxon>Bacteria</taxon>
        <taxon>Pseudomonadati</taxon>
        <taxon>Pseudomonadota</taxon>
        <taxon>Alphaproteobacteria</taxon>
        <taxon>Hyphomicrobiales</taxon>
        <taxon>Blastochloridaceae</taxon>
        <taxon>Blastochloris</taxon>
    </lineage>
</organism>
<protein>
    <submittedName>
        <fullName evidence="3">DUF3492 domain-containing protein</fullName>
    </submittedName>
</protein>
<dbReference type="Proteomes" id="UP000323886">
    <property type="component" value="Unassembled WGS sequence"/>
</dbReference>
<evidence type="ECO:0000313" key="3">
    <source>
        <dbReference type="EMBL" id="KAA5603526.1"/>
    </source>
</evidence>
<dbReference type="AlphaFoldDB" id="A0A5M6I5K2"/>
<gene>
    <name evidence="3" type="ORF">F1193_00060</name>
</gene>
<dbReference type="InterPro" id="IPR022622">
    <property type="entry name" value="DUF3492"/>
</dbReference>
<reference evidence="3 4" key="1">
    <citation type="submission" date="2019-09" db="EMBL/GenBank/DDBJ databases">
        <title>Draft Whole-Genome sequence of Blastochloris sulfoviridis DSM 729.</title>
        <authorList>
            <person name="Meyer T.E."/>
            <person name="Kyndt J.A."/>
        </authorList>
    </citation>
    <scope>NUCLEOTIDE SEQUENCE [LARGE SCALE GENOMIC DNA]</scope>
    <source>
        <strain evidence="3 4">DSM 729</strain>
    </source>
</reference>